<evidence type="ECO:0000313" key="5">
    <source>
        <dbReference type="WBParaSite" id="BXY_1009300.1"/>
    </source>
</evidence>
<dbReference type="AlphaFoldDB" id="A0A1I7SAP6"/>
<evidence type="ECO:0000313" key="4">
    <source>
        <dbReference type="Proteomes" id="UP000659654"/>
    </source>
</evidence>
<accession>A0A1I7SAP6</accession>
<evidence type="ECO:0000313" key="2">
    <source>
        <dbReference type="EMBL" id="CAG9126914.1"/>
    </source>
</evidence>
<dbReference type="Proteomes" id="UP000659654">
    <property type="component" value="Unassembled WGS sequence"/>
</dbReference>
<dbReference type="EMBL" id="CAJFCV020000005">
    <property type="protein sequence ID" value="CAG9126914.1"/>
    <property type="molecule type" value="Genomic_DNA"/>
</dbReference>
<name>A0A1I7SAP6_BURXY</name>
<evidence type="ECO:0000313" key="1">
    <source>
        <dbReference type="EMBL" id="CAD5233220.1"/>
    </source>
</evidence>
<keyword evidence="4" id="KW-1185">Reference proteome</keyword>
<dbReference type="EMBL" id="CAJFDI010000005">
    <property type="protein sequence ID" value="CAD5233220.1"/>
    <property type="molecule type" value="Genomic_DNA"/>
</dbReference>
<organism evidence="3 5">
    <name type="scientific">Bursaphelenchus xylophilus</name>
    <name type="common">Pinewood nematode worm</name>
    <name type="synonym">Aphelenchoides xylophilus</name>
    <dbReference type="NCBI Taxonomy" id="6326"/>
    <lineage>
        <taxon>Eukaryota</taxon>
        <taxon>Metazoa</taxon>
        <taxon>Ecdysozoa</taxon>
        <taxon>Nematoda</taxon>
        <taxon>Chromadorea</taxon>
        <taxon>Rhabditida</taxon>
        <taxon>Tylenchina</taxon>
        <taxon>Tylenchomorpha</taxon>
        <taxon>Aphelenchoidea</taxon>
        <taxon>Aphelenchoididae</taxon>
        <taxon>Bursaphelenchus</taxon>
    </lineage>
</organism>
<reference evidence="2" key="2">
    <citation type="submission" date="2020-08" db="EMBL/GenBank/DDBJ databases">
        <authorList>
            <person name="Kikuchi T."/>
        </authorList>
    </citation>
    <scope>NUCLEOTIDE SEQUENCE</scope>
    <source>
        <strain evidence="1">Ka4C1</strain>
    </source>
</reference>
<proteinExistence type="predicted"/>
<gene>
    <name evidence="1" type="ORF">BXYJ_LOCUS13311</name>
</gene>
<reference evidence="5" key="1">
    <citation type="submission" date="2016-11" db="UniProtKB">
        <authorList>
            <consortium name="WormBaseParasite"/>
        </authorList>
    </citation>
    <scope>IDENTIFICATION</scope>
</reference>
<dbReference type="Proteomes" id="UP000095284">
    <property type="component" value="Unplaced"/>
</dbReference>
<sequence length="70" mass="7956">MPYPVPHVIRTVVQHRMCELSADPQNQHALIIIESALRHICVELIKELHAFIHLVLATLQTTNVPEALRS</sequence>
<dbReference type="WBParaSite" id="BXY_1009300.1">
    <property type="protein sequence ID" value="BXY_1009300.1"/>
    <property type="gene ID" value="BXY_1009300"/>
</dbReference>
<dbReference type="Proteomes" id="UP000582659">
    <property type="component" value="Unassembled WGS sequence"/>
</dbReference>
<evidence type="ECO:0000313" key="3">
    <source>
        <dbReference type="Proteomes" id="UP000095284"/>
    </source>
</evidence>
<protein>
    <submittedName>
        <fullName evidence="1">(pine wood nematode) hypothetical protein</fullName>
    </submittedName>
</protein>